<feature type="region of interest" description="Disordered" evidence="5">
    <location>
        <begin position="189"/>
        <end position="229"/>
    </location>
</feature>
<keyword evidence="7" id="KW-0418">Kinase</keyword>
<evidence type="ECO:0000256" key="1">
    <source>
        <dbReference type="ARBA" id="ARBA00008874"/>
    </source>
</evidence>
<protein>
    <submittedName>
        <fullName evidence="7">Kinase-like protein</fullName>
    </submittedName>
</protein>
<keyword evidence="2 4" id="KW-0547">Nucleotide-binding</keyword>
<dbReference type="GO" id="GO:0006611">
    <property type="term" value="P:protein export from nucleus"/>
    <property type="evidence" value="ECO:0007669"/>
    <property type="project" value="TreeGrafter"/>
</dbReference>
<dbReference type="GO" id="GO:0005524">
    <property type="term" value="F:ATP binding"/>
    <property type="evidence" value="ECO:0007669"/>
    <property type="project" value="UniProtKB-UniRule"/>
</dbReference>
<dbReference type="InterPro" id="IPR000719">
    <property type="entry name" value="Prot_kinase_dom"/>
</dbReference>
<dbReference type="PROSITE" id="PS00108">
    <property type="entry name" value="PROTEIN_KINASE_ST"/>
    <property type="match status" value="1"/>
</dbReference>
<dbReference type="InterPro" id="IPR008271">
    <property type="entry name" value="Ser/Thr_kinase_AS"/>
</dbReference>
<dbReference type="AlphaFoldDB" id="A0A4S8MT46"/>
<feature type="region of interest" description="Disordered" evidence="5">
    <location>
        <begin position="581"/>
        <end position="600"/>
    </location>
</feature>
<dbReference type="Pfam" id="PF00069">
    <property type="entry name" value="Pkinase"/>
    <property type="match status" value="2"/>
</dbReference>
<feature type="domain" description="Protein kinase" evidence="6">
    <location>
        <begin position="33"/>
        <end position="343"/>
    </location>
</feature>
<keyword evidence="8" id="KW-1185">Reference proteome</keyword>
<dbReference type="SUPFAM" id="SSF56112">
    <property type="entry name" value="Protein kinase-like (PK-like)"/>
    <property type="match status" value="1"/>
</dbReference>
<dbReference type="GO" id="GO:0043539">
    <property type="term" value="F:protein serine/threonine kinase activator activity"/>
    <property type="evidence" value="ECO:0007669"/>
    <property type="project" value="InterPro"/>
</dbReference>
<dbReference type="SMART" id="SM00220">
    <property type="entry name" value="S_TKc"/>
    <property type="match status" value="1"/>
</dbReference>
<organism evidence="7 8">
    <name type="scientific">Dendrothele bispora (strain CBS 962.96)</name>
    <dbReference type="NCBI Taxonomy" id="1314807"/>
    <lineage>
        <taxon>Eukaryota</taxon>
        <taxon>Fungi</taxon>
        <taxon>Dikarya</taxon>
        <taxon>Basidiomycota</taxon>
        <taxon>Agaricomycotina</taxon>
        <taxon>Agaricomycetes</taxon>
        <taxon>Agaricomycetidae</taxon>
        <taxon>Agaricales</taxon>
        <taxon>Agaricales incertae sedis</taxon>
        <taxon>Dendrothele</taxon>
    </lineage>
</organism>
<dbReference type="Gene3D" id="3.30.200.20">
    <property type="entry name" value="Phosphorylase Kinase, domain 1"/>
    <property type="match status" value="1"/>
</dbReference>
<gene>
    <name evidence="7" type="ORF">K435DRAFT_826139</name>
</gene>
<evidence type="ECO:0000256" key="2">
    <source>
        <dbReference type="ARBA" id="ARBA00022741"/>
    </source>
</evidence>
<evidence type="ECO:0000256" key="5">
    <source>
        <dbReference type="SAM" id="MobiDB-lite"/>
    </source>
</evidence>
<dbReference type="PROSITE" id="PS50011">
    <property type="entry name" value="PROTEIN_KINASE_DOM"/>
    <property type="match status" value="1"/>
</dbReference>
<evidence type="ECO:0000259" key="6">
    <source>
        <dbReference type="PROSITE" id="PS50011"/>
    </source>
</evidence>
<feature type="compositionally biased region" description="Low complexity" evidence="5">
    <location>
        <begin position="539"/>
        <end position="549"/>
    </location>
</feature>
<dbReference type="PROSITE" id="PS00107">
    <property type="entry name" value="PROTEIN_KINASE_ATP"/>
    <property type="match status" value="1"/>
</dbReference>
<dbReference type="EMBL" id="ML179045">
    <property type="protein sequence ID" value="THV06061.1"/>
    <property type="molecule type" value="Genomic_DNA"/>
</dbReference>
<feature type="region of interest" description="Disordered" evidence="5">
    <location>
        <begin position="368"/>
        <end position="549"/>
    </location>
</feature>
<proteinExistence type="inferred from homology"/>
<evidence type="ECO:0000313" key="7">
    <source>
        <dbReference type="EMBL" id="THV06061.1"/>
    </source>
</evidence>
<accession>A0A4S8MT46</accession>
<dbReference type="Proteomes" id="UP000297245">
    <property type="component" value="Unassembled WGS sequence"/>
</dbReference>
<keyword evidence="3 4" id="KW-0067">ATP-binding</keyword>
<evidence type="ECO:0000256" key="4">
    <source>
        <dbReference type="PROSITE-ProRule" id="PRU10141"/>
    </source>
</evidence>
<reference evidence="7 8" key="1">
    <citation type="journal article" date="2019" name="Nat. Ecol. Evol.">
        <title>Megaphylogeny resolves global patterns of mushroom evolution.</title>
        <authorList>
            <person name="Varga T."/>
            <person name="Krizsan K."/>
            <person name="Foldi C."/>
            <person name="Dima B."/>
            <person name="Sanchez-Garcia M."/>
            <person name="Sanchez-Ramirez S."/>
            <person name="Szollosi G.J."/>
            <person name="Szarkandi J.G."/>
            <person name="Papp V."/>
            <person name="Albert L."/>
            <person name="Andreopoulos W."/>
            <person name="Angelini C."/>
            <person name="Antonin V."/>
            <person name="Barry K.W."/>
            <person name="Bougher N.L."/>
            <person name="Buchanan P."/>
            <person name="Buyck B."/>
            <person name="Bense V."/>
            <person name="Catcheside P."/>
            <person name="Chovatia M."/>
            <person name="Cooper J."/>
            <person name="Damon W."/>
            <person name="Desjardin D."/>
            <person name="Finy P."/>
            <person name="Geml J."/>
            <person name="Haridas S."/>
            <person name="Hughes K."/>
            <person name="Justo A."/>
            <person name="Karasinski D."/>
            <person name="Kautmanova I."/>
            <person name="Kiss B."/>
            <person name="Kocsube S."/>
            <person name="Kotiranta H."/>
            <person name="LaButti K.M."/>
            <person name="Lechner B.E."/>
            <person name="Liimatainen K."/>
            <person name="Lipzen A."/>
            <person name="Lukacs Z."/>
            <person name="Mihaltcheva S."/>
            <person name="Morgado L.N."/>
            <person name="Niskanen T."/>
            <person name="Noordeloos M.E."/>
            <person name="Ohm R.A."/>
            <person name="Ortiz-Santana B."/>
            <person name="Ovrebo C."/>
            <person name="Racz N."/>
            <person name="Riley R."/>
            <person name="Savchenko A."/>
            <person name="Shiryaev A."/>
            <person name="Soop K."/>
            <person name="Spirin V."/>
            <person name="Szebenyi C."/>
            <person name="Tomsovsky M."/>
            <person name="Tulloss R.E."/>
            <person name="Uehling J."/>
            <person name="Grigoriev I.V."/>
            <person name="Vagvolgyi C."/>
            <person name="Papp T."/>
            <person name="Martin F.M."/>
            <person name="Miettinen O."/>
            <person name="Hibbett D.S."/>
            <person name="Nagy L.G."/>
        </authorList>
    </citation>
    <scope>NUCLEOTIDE SEQUENCE [LARGE SCALE GENOMIC DNA]</scope>
    <source>
        <strain evidence="7 8">CBS 962.96</strain>
    </source>
</reference>
<dbReference type="OrthoDB" id="248923at2759"/>
<sequence length="600" mass="65605">MSPVSEGGSYNVPEFIGAVEDHWELYSDNPADYTLGAPVGFGASSIVYQALYQPPSRTPPPVPVALKVLDLDSLPVHSLALLQRETTLMSLSKHPNVLRVRGSWMDGHKLYIAMRLMNKGSVADVMRYGWPGGLEESVIKCILYQALQGLNYLHINGFIHRDVKAANLLIDEDGTVLLGDLGVAADLSEDTTPHTSSTKTRTPAAHVDFTERQRSPSRNSSSKHVTVIDHVPIRPKVGKRKSFVGTPCWMAPELIQGKQYDSSADIWSFGITALELSQGRPPRSRESPQKVLLRTIQEAPPTLDRENGIHKYSRAFQEMVESCLVKDPSKRPTAEQLLQSPFFKGTKKKSYLIGAILKELPPLSSRQERRALPKNVQTTGSVDSWDFTTTVHSPNSSITRRKLLEDNQVFEMDSGVDDSQRRHSATSTSSFSSSGHSVSWADREIPLESEDTTEPSTGIPSDSPSDASLSSFSPAPLESETPEDESPQPSPPIPTIGLKEDSIITPWTNEPARFPSSPVPVERKVSPSSDSQENPMDIPVSSSPSSFSVVNRKPRMMSLSSSPGQSNGLWNKIKSAAGSNIKRATSFSGKHAISRGSSTK</sequence>
<evidence type="ECO:0000256" key="3">
    <source>
        <dbReference type="ARBA" id="ARBA00022840"/>
    </source>
</evidence>
<dbReference type="InterPro" id="IPR017441">
    <property type="entry name" value="Protein_kinase_ATP_BS"/>
</dbReference>
<feature type="compositionally biased region" description="Low complexity" evidence="5">
    <location>
        <begin position="460"/>
        <end position="479"/>
    </location>
</feature>
<dbReference type="InterPro" id="IPR047173">
    <property type="entry name" value="STRAD_A/B-like"/>
</dbReference>
<feature type="binding site" evidence="4">
    <location>
        <position position="67"/>
    </location>
    <ligand>
        <name>ATP</name>
        <dbReference type="ChEBI" id="CHEBI:30616"/>
    </ligand>
</feature>
<feature type="compositionally biased region" description="Low complexity" evidence="5">
    <location>
        <begin position="425"/>
        <end position="439"/>
    </location>
</feature>
<dbReference type="GO" id="GO:0004672">
    <property type="term" value="F:protein kinase activity"/>
    <property type="evidence" value="ECO:0007669"/>
    <property type="project" value="InterPro"/>
</dbReference>
<comment type="similarity">
    <text evidence="1">Belongs to the protein kinase superfamily. STE Ser/Thr protein kinase family. STE20 subfamily.</text>
</comment>
<evidence type="ECO:0000313" key="8">
    <source>
        <dbReference type="Proteomes" id="UP000297245"/>
    </source>
</evidence>
<feature type="compositionally biased region" description="Low complexity" evidence="5">
    <location>
        <begin position="193"/>
        <end position="203"/>
    </location>
</feature>
<name>A0A4S8MT46_DENBC</name>
<dbReference type="Gene3D" id="1.10.510.10">
    <property type="entry name" value="Transferase(Phosphotransferase) domain 1"/>
    <property type="match status" value="1"/>
</dbReference>
<dbReference type="GO" id="GO:1902554">
    <property type="term" value="C:serine/threonine protein kinase complex"/>
    <property type="evidence" value="ECO:0007669"/>
    <property type="project" value="TreeGrafter"/>
</dbReference>
<keyword evidence="7" id="KW-0808">Transferase</keyword>
<dbReference type="InterPro" id="IPR011009">
    <property type="entry name" value="Kinase-like_dom_sf"/>
</dbReference>
<feature type="compositionally biased region" description="Polar residues" evidence="5">
    <location>
        <begin position="375"/>
        <end position="398"/>
    </location>
</feature>
<dbReference type="PANTHER" id="PTHR48014">
    <property type="entry name" value="SERINE/THREONINE-PROTEIN KINASE FRAY2"/>
    <property type="match status" value="1"/>
</dbReference>
<dbReference type="PANTHER" id="PTHR48014:SF21">
    <property type="entry name" value="SERINE_THREONINE-PROTEIN KINASE FRAY2"/>
    <property type="match status" value="1"/>
</dbReference>